<feature type="compositionally biased region" description="Low complexity" evidence="1">
    <location>
        <begin position="40"/>
        <end position="60"/>
    </location>
</feature>
<dbReference type="OrthoDB" id="3790878at2"/>
<name>A0A3G8ZN16_9ACTN</name>
<proteinExistence type="predicted"/>
<evidence type="ECO:0000256" key="1">
    <source>
        <dbReference type="SAM" id="MobiDB-lite"/>
    </source>
</evidence>
<reference evidence="2 3" key="2">
    <citation type="submission" date="2018-12" db="EMBL/GenBank/DDBJ databases">
        <title>Nakamurella antarcticus sp. nov., isolated from Antarctica South Shetland Islands soil.</title>
        <authorList>
            <person name="Peng F."/>
        </authorList>
    </citation>
    <scope>NUCLEOTIDE SEQUENCE [LARGE SCALE GENOMIC DNA]</scope>
    <source>
        <strain evidence="2 3">S14-144</strain>
    </source>
</reference>
<feature type="compositionally biased region" description="Low complexity" evidence="1">
    <location>
        <begin position="80"/>
        <end position="94"/>
    </location>
</feature>
<gene>
    <name evidence="2" type="ORF">EH165_08660</name>
</gene>
<dbReference type="Proteomes" id="UP000268084">
    <property type="component" value="Chromosome"/>
</dbReference>
<evidence type="ECO:0000313" key="2">
    <source>
        <dbReference type="EMBL" id="AZI58197.1"/>
    </source>
</evidence>
<protein>
    <submittedName>
        <fullName evidence="2">Uncharacterized protein</fullName>
    </submittedName>
</protein>
<evidence type="ECO:0000313" key="3">
    <source>
        <dbReference type="Proteomes" id="UP000268084"/>
    </source>
</evidence>
<organism evidence="2 3">
    <name type="scientific">Nakamurella antarctica</name>
    <dbReference type="NCBI Taxonomy" id="1902245"/>
    <lineage>
        <taxon>Bacteria</taxon>
        <taxon>Bacillati</taxon>
        <taxon>Actinomycetota</taxon>
        <taxon>Actinomycetes</taxon>
        <taxon>Nakamurellales</taxon>
        <taxon>Nakamurellaceae</taxon>
        <taxon>Nakamurella</taxon>
    </lineage>
</organism>
<keyword evidence="3" id="KW-1185">Reference proteome</keyword>
<feature type="compositionally biased region" description="Basic and acidic residues" evidence="1">
    <location>
        <begin position="111"/>
        <end position="120"/>
    </location>
</feature>
<dbReference type="EMBL" id="CP034170">
    <property type="protein sequence ID" value="AZI58197.1"/>
    <property type="molecule type" value="Genomic_DNA"/>
</dbReference>
<dbReference type="RefSeq" id="WP_124799106.1">
    <property type="nucleotide sequence ID" value="NZ_CP034170.1"/>
</dbReference>
<accession>A0A3G8ZN16</accession>
<sequence length="120" mass="12282">MSKVDALRALREARYSASPSKSTLFDPAGTAGAGSKRQPATKSVVTRKAAAAASASVDSVLPHAPAADVDEGAASPQPGQSARQEGAAQAAEEALCGHRSMGNKSCSRPSGHPEKNHRYK</sequence>
<dbReference type="KEGG" id="nak:EH165_08660"/>
<reference evidence="2 3" key="1">
    <citation type="submission" date="2018-11" db="EMBL/GenBank/DDBJ databases">
        <authorList>
            <person name="Da X."/>
        </authorList>
    </citation>
    <scope>NUCLEOTIDE SEQUENCE [LARGE SCALE GENOMIC DNA]</scope>
    <source>
        <strain evidence="2 3">S14-144</strain>
    </source>
</reference>
<dbReference type="AlphaFoldDB" id="A0A3G8ZN16"/>
<feature type="region of interest" description="Disordered" evidence="1">
    <location>
        <begin position="13"/>
        <end position="120"/>
    </location>
</feature>